<gene>
    <name evidence="2" type="ORF">P170DRAFT_23327</name>
</gene>
<dbReference type="AlphaFoldDB" id="A0A2I2GP55"/>
<reference evidence="2 3" key="1">
    <citation type="submission" date="2016-12" db="EMBL/GenBank/DDBJ databases">
        <title>The genomes of Aspergillus section Nigri reveals drivers in fungal speciation.</title>
        <authorList>
            <consortium name="DOE Joint Genome Institute"/>
            <person name="Vesth T.C."/>
            <person name="Nybo J."/>
            <person name="Theobald S."/>
            <person name="Brandl J."/>
            <person name="Frisvad J.C."/>
            <person name="Nielsen K.F."/>
            <person name="Lyhne E.K."/>
            <person name="Kogle M.E."/>
            <person name="Kuo A."/>
            <person name="Riley R."/>
            <person name="Clum A."/>
            <person name="Nolan M."/>
            <person name="Lipzen A."/>
            <person name="Salamov A."/>
            <person name="Henrissat B."/>
            <person name="Wiebenga A."/>
            <person name="De Vries R.P."/>
            <person name="Grigoriev I.V."/>
            <person name="Mortensen U.H."/>
            <person name="Andersen M.R."/>
            <person name="Baker S.E."/>
        </authorList>
    </citation>
    <scope>NUCLEOTIDE SEQUENCE [LARGE SCALE GENOMIC DNA]</scope>
    <source>
        <strain evidence="2 3">IBT 23096</strain>
    </source>
</reference>
<protein>
    <submittedName>
        <fullName evidence="2">Uncharacterized protein</fullName>
    </submittedName>
</protein>
<organism evidence="2 3">
    <name type="scientific">Aspergillus steynii IBT 23096</name>
    <dbReference type="NCBI Taxonomy" id="1392250"/>
    <lineage>
        <taxon>Eukaryota</taxon>
        <taxon>Fungi</taxon>
        <taxon>Dikarya</taxon>
        <taxon>Ascomycota</taxon>
        <taxon>Pezizomycotina</taxon>
        <taxon>Eurotiomycetes</taxon>
        <taxon>Eurotiomycetidae</taxon>
        <taxon>Eurotiales</taxon>
        <taxon>Aspergillaceae</taxon>
        <taxon>Aspergillus</taxon>
        <taxon>Aspergillus subgen. Circumdati</taxon>
    </lineage>
</organism>
<dbReference type="GeneID" id="36550606"/>
<name>A0A2I2GP55_9EURO</name>
<sequence>MDRPGNPALVMDSRFTVLRQRLATQVAISIANHGTVDEIHHTGTDRMFFWWLSARIEAGAPWIADSIHTASPNERKHRVGWKTSESVPCPRNGGPDPSTIHASLRRWWGEETYRLQARFKSVARRLLRCLASLGLQKPDLSAEKPPRPSSVGRRGCVTACCRATLAKIHRGTTVDYDCISC</sequence>
<evidence type="ECO:0000256" key="1">
    <source>
        <dbReference type="SAM" id="MobiDB-lite"/>
    </source>
</evidence>
<comment type="caution">
    <text evidence="2">The sequence shown here is derived from an EMBL/GenBank/DDBJ whole genome shotgun (WGS) entry which is preliminary data.</text>
</comment>
<dbReference type="RefSeq" id="XP_024709963.1">
    <property type="nucleotide sequence ID" value="XM_024842907.1"/>
</dbReference>
<proteinExistence type="predicted"/>
<dbReference type="EMBL" id="MSFO01000001">
    <property type="protein sequence ID" value="PLB54661.1"/>
    <property type="molecule type" value="Genomic_DNA"/>
</dbReference>
<evidence type="ECO:0000313" key="2">
    <source>
        <dbReference type="EMBL" id="PLB54661.1"/>
    </source>
</evidence>
<dbReference type="VEuPathDB" id="FungiDB:P170DRAFT_23327"/>
<dbReference type="Proteomes" id="UP000234275">
    <property type="component" value="Unassembled WGS sequence"/>
</dbReference>
<evidence type="ECO:0000313" key="3">
    <source>
        <dbReference type="Proteomes" id="UP000234275"/>
    </source>
</evidence>
<keyword evidence="3" id="KW-1185">Reference proteome</keyword>
<feature type="region of interest" description="Disordered" evidence="1">
    <location>
        <begin position="74"/>
        <end position="95"/>
    </location>
</feature>
<accession>A0A2I2GP55</accession>